<keyword evidence="1" id="KW-0812">Transmembrane</keyword>
<keyword evidence="1" id="KW-0472">Membrane</keyword>
<feature type="transmembrane region" description="Helical" evidence="1">
    <location>
        <begin position="7"/>
        <end position="28"/>
    </location>
</feature>
<dbReference type="EMBL" id="AFNU02000001">
    <property type="protein sequence ID" value="ERJ13752.1"/>
    <property type="molecule type" value="Genomic_DNA"/>
</dbReference>
<dbReference type="STRING" id="1033810.HLPCO_000418"/>
<evidence type="ECO:0000313" key="3">
    <source>
        <dbReference type="Proteomes" id="UP000005707"/>
    </source>
</evidence>
<evidence type="ECO:0000313" key="2">
    <source>
        <dbReference type="EMBL" id="ERJ13752.1"/>
    </source>
</evidence>
<gene>
    <name evidence="2" type="ORF">HLPCO_000418</name>
</gene>
<protein>
    <submittedName>
        <fullName evidence="2">Uncharacterized protein</fullName>
    </submittedName>
</protein>
<accession>U2DZZ0</accession>
<feature type="transmembrane region" description="Helical" evidence="1">
    <location>
        <begin position="50"/>
        <end position="71"/>
    </location>
</feature>
<reference evidence="2 3" key="2">
    <citation type="journal article" date="2013" name="PLoS ONE">
        <title>INDIGO - INtegrated Data Warehouse of MIcrobial GenOmes with Examples from the Red Sea Extremophiles.</title>
        <authorList>
            <person name="Alam I."/>
            <person name="Antunes A."/>
            <person name="Kamau A.A."/>
            <person name="Ba Alawi W."/>
            <person name="Kalkatawi M."/>
            <person name="Stingl U."/>
            <person name="Bajic V.B."/>
        </authorList>
    </citation>
    <scope>NUCLEOTIDE SEQUENCE [LARGE SCALE GENOMIC DNA]</scope>
    <source>
        <strain evidence="2 3">SSD-17B</strain>
    </source>
</reference>
<sequence length="122" mass="14000">MKAIVKVIWFFGAIKASEFLFNLLMQFANPEELYLSVVNNIPFLDSFKDLINQVFININIVIYLSILLLGFELIDGQIKGLKAPLVIFFHTVLYFLGFSLIVMFFKDTIIDLFTGQALNILK</sequence>
<proteinExistence type="predicted"/>
<dbReference type="AlphaFoldDB" id="U2DZZ0"/>
<organism evidence="2 3">
    <name type="scientific">Haloplasma contractile SSD-17B</name>
    <dbReference type="NCBI Taxonomy" id="1033810"/>
    <lineage>
        <taxon>Bacteria</taxon>
        <taxon>Bacillati</taxon>
        <taxon>Mycoplasmatota</taxon>
        <taxon>Mollicutes</taxon>
        <taxon>Haloplasmatales</taxon>
        <taxon>Haloplasmataceae</taxon>
        <taxon>Haloplasma</taxon>
    </lineage>
</organism>
<comment type="caution">
    <text evidence="2">The sequence shown here is derived from an EMBL/GenBank/DDBJ whole genome shotgun (WGS) entry which is preliminary data.</text>
</comment>
<dbReference type="InParanoid" id="U2DZZ0"/>
<keyword evidence="3" id="KW-1185">Reference proteome</keyword>
<evidence type="ECO:0000256" key="1">
    <source>
        <dbReference type="SAM" id="Phobius"/>
    </source>
</evidence>
<dbReference type="RefSeq" id="WP_008826141.1">
    <property type="nucleotide sequence ID" value="NZ_AFNU02000001.1"/>
</dbReference>
<feature type="transmembrane region" description="Helical" evidence="1">
    <location>
        <begin position="83"/>
        <end position="105"/>
    </location>
</feature>
<keyword evidence="1" id="KW-1133">Transmembrane helix</keyword>
<dbReference type="Proteomes" id="UP000005707">
    <property type="component" value="Unassembled WGS sequence"/>
</dbReference>
<reference evidence="2 3" key="1">
    <citation type="journal article" date="2011" name="J. Bacteriol.">
        <title>Genome sequence of Haloplasma contractile, an unusual contractile bacterium from a deep-sea anoxic brine lake.</title>
        <authorList>
            <person name="Antunes A."/>
            <person name="Alam I."/>
            <person name="El Dorry H."/>
            <person name="Siam R."/>
            <person name="Robertson A."/>
            <person name="Bajic V.B."/>
            <person name="Stingl U."/>
        </authorList>
    </citation>
    <scope>NUCLEOTIDE SEQUENCE [LARGE SCALE GENOMIC DNA]</scope>
    <source>
        <strain evidence="2 3">SSD-17B</strain>
    </source>
</reference>
<name>U2DZZ0_9MOLU</name>